<accession>A0ABS6MKR7</accession>
<keyword evidence="1" id="KW-0812">Transmembrane</keyword>
<protein>
    <recommendedName>
        <fullName evidence="4">Holin-X, holin superfamily III</fullName>
    </recommendedName>
</protein>
<keyword evidence="1" id="KW-0472">Membrane</keyword>
<dbReference type="RefSeq" id="WP_217669038.1">
    <property type="nucleotide sequence ID" value="NZ_JAHRID010000004.1"/>
</dbReference>
<reference evidence="2 3" key="1">
    <citation type="submission" date="2021-06" db="EMBL/GenBank/DDBJ databases">
        <title>Rheinheimera indica sp. nov., isolated from deep-sea sediment.</title>
        <authorList>
            <person name="Wang Z."/>
            <person name="Zhang X.-Y."/>
        </authorList>
    </citation>
    <scope>NUCLEOTIDE SEQUENCE [LARGE SCALE GENOMIC DNA]</scope>
    <source>
        <strain evidence="2 3">SM2107</strain>
    </source>
</reference>
<organism evidence="2 3">
    <name type="scientific">Arsukibacterium indicum</name>
    <dbReference type="NCBI Taxonomy" id="2848612"/>
    <lineage>
        <taxon>Bacteria</taxon>
        <taxon>Pseudomonadati</taxon>
        <taxon>Pseudomonadota</taxon>
        <taxon>Gammaproteobacteria</taxon>
        <taxon>Chromatiales</taxon>
        <taxon>Chromatiaceae</taxon>
        <taxon>Arsukibacterium</taxon>
    </lineage>
</organism>
<feature type="transmembrane region" description="Helical" evidence="1">
    <location>
        <begin position="97"/>
        <end position="116"/>
    </location>
</feature>
<evidence type="ECO:0000313" key="2">
    <source>
        <dbReference type="EMBL" id="MBV2129403.1"/>
    </source>
</evidence>
<name>A0ABS6MKR7_9GAMM</name>
<keyword evidence="3" id="KW-1185">Reference proteome</keyword>
<proteinExistence type="predicted"/>
<gene>
    <name evidence="2" type="ORF">KQY15_09885</name>
</gene>
<feature type="transmembrane region" description="Helical" evidence="1">
    <location>
        <begin position="61"/>
        <end position="91"/>
    </location>
</feature>
<keyword evidence="1" id="KW-1133">Transmembrane helix</keyword>
<evidence type="ECO:0008006" key="4">
    <source>
        <dbReference type="Google" id="ProtNLM"/>
    </source>
</evidence>
<sequence>MAEEREPEPKHSVNEPLPEKVMAQLTEIAALLSLTAGEYKEQAQLTKQTARAEMALSRRSLMLAAGLLVALGAGVIMFWGSVLAFAGYLLYQATASVPLTAALLFGLQIVMLFWCLRNMRYALKQVGFSNTLAQLQEILRFSTGPAGGNNVNRSVD</sequence>
<evidence type="ECO:0000313" key="3">
    <source>
        <dbReference type="Proteomes" id="UP000704611"/>
    </source>
</evidence>
<comment type="caution">
    <text evidence="2">The sequence shown here is derived from an EMBL/GenBank/DDBJ whole genome shotgun (WGS) entry which is preliminary data.</text>
</comment>
<evidence type="ECO:0000256" key="1">
    <source>
        <dbReference type="SAM" id="Phobius"/>
    </source>
</evidence>
<dbReference type="EMBL" id="JAHRID010000004">
    <property type="protein sequence ID" value="MBV2129403.1"/>
    <property type="molecule type" value="Genomic_DNA"/>
</dbReference>
<dbReference type="Proteomes" id="UP000704611">
    <property type="component" value="Unassembled WGS sequence"/>
</dbReference>